<dbReference type="EMBL" id="JABXBU010000012">
    <property type="protein sequence ID" value="KAF8789855.1"/>
    <property type="molecule type" value="Genomic_DNA"/>
</dbReference>
<reference evidence="1" key="2">
    <citation type="submission" date="2020-06" db="EMBL/GenBank/DDBJ databases">
        <authorList>
            <person name="Sheffer M."/>
        </authorList>
    </citation>
    <scope>NUCLEOTIDE SEQUENCE</scope>
</reference>
<comment type="caution">
    <text evidence="1">The sequence shown here is derived from an EMBL/GenBank/DDBJ whole genome shotgun (WGS) entry which is preliminary data.</text>
</comment>
<gene>
    <name evidence="1" type="ORF">HNY73_007764</name>
</gene>
<keyword evidence="2" id="KW-1185">Reference proteome</keyword>
<dbReference type="Proteomes" id="UP000807504">
    <property type="component" value="Unassembled WGS sequence"/>
</dbReference>
<evidence type="ECO:0000313" key="2">
    <source>
        <dbReference type="Proteomes" id="UP000807504"/>
    </source>
</evidence>
<name>A0A8T0FHK5_ARGBR</name>
<sequence>MQVVAKLIGSYAKWDSPATGLPRLDISFSWGNEKIPRSKKEHCLYMDETWLDSNLSFEKCWRHEKIGAAIKDSSGHRLIVVYAGSESGFVLNGSEPSRTP</sequence>
<protein>
    <submittedName>
        <fullName evidence="1">Uncharacterized protein</fullName>
    </submittedName>
</protein>
<dbReference type="AlphaFoldDB" id="A0A8T0FHK5"/>
<evidence type="ECO:0000313" key="1">
    <source>
        <dbReference type="EMBL" id="KAF8789855.1"/>
    </source>
</evidence>
<organism evidence="1 2">
    <name type="scientific">Argiope bruennichi</name>
    <name type="common">Wasp spider</name>
    <name type="synonym">Aranea bruennichi</name>
    <dbReference type="NCBI Taxonomy" id="94029"/>
    <lineage>
        <taxon>Eukaryota</taxon>
        <taxon>Metazoa</taxon>
        <taxon>Ecdysozoa</taxon>
        <taxon>Arthropoda</taxon>
        <taxon>Chelicerata</taxon>
        <taxon>Arachnida</taxon>
        <taxon>Araneae</taxon>
        <taxon>Araneomorphae</taxon>
        <taxon>Entelegynae</taxon>
        <taxon>Araneoidea</taxon>
        <taxon>Araneidae</taxon>
        <taxon>Argiope</taxon>
    </lineage>
</organism>
<accession>A0A8T0FHK5</accession>
<proteinExistence type="predicted"/>
<reference evidence="1" key="1">
    <citation type="journal article" date="2020" name="bioRxiv">
        <title>Chromosome-level reference genome of the European wasp spider Argiope bruennichi: a resource for studies on range expansion and evolutionary adaptation.</title>
        <authorList>
            <person name="Sheffer M.M."/>
            <person name="Hoppe A."/>
            <person name="Krehenwinkel H."/>
            <person name="Uhl G."/>
            <person name="Kuss A.W."/>
            <person name="Jensen L."/>
            <person name="Jensen C."/>
            <person name="Gillespie R.G."/>
            <person name="Hoff K.J."/>
            <person name="Prost S."/>
        </authorList>
    </citation>
    <scope>NUCLEOTIDE SEQUENCE</scope>
</reference>